<dbReference type="SUPFAM" id="SSF158560">
    <property type="entry name" value="BH3980-like"/>
    <property type="match status" value="1"/>
</dbReference>
<keyword evidence="2" id="KW-1185">Reference proteome</keyword>
<sequence length="122" mass="13650">MLIEKLIGDLGDKKRYRAFKARTQKLPAEYRSVLEAVEHYVYYFASSKPEHLLALLDDLADVFEEAAASGTSIRDLVGEDPVEFAEAFLRNYPEGSWIGKERARLTDAVDRAAASQAESGPR</sequence>
<dbReference type="EMBL" id="FXBM01000004">
    <property type="protein sequence ID" value="SMH50283.1"/>
    <property type="molecule type" value="Genomic_DNA"/>
</dbReference>
<organism evidence="1 2">
    <name type="scientific">Rathayibacter oskolensis</name>
    <dbReference type="NCBI Taxonomy" id="1891671"/>
    <lineage>
        <taxon>Bacteria</taxon>
        <taxon>Bacillati</taxon>
        <taxon>Actinomycetota</taxon>
        <taxon>Actinomycetes</taxon>
        <taxon>Micrococcales</taxon>
        <taxon>Microbacteriaceae</taxon>
        <taxon>Rathayibacter</taxon>
    </lineage>
</organism>
<dbReference type="Gene3D" id="1.10.1900.10">
    <property type="entry name" value="c-terminal domain of poly(a) binding protein"/>
    <property type="match status" value="1"/>
</dbReference>
<dbReference type="InterPro" id="IPR008316">
    <property type="entry name" value="UCP029876"/>
</dbReference>
<dbReference type="Pfam" id="PF06304">
    <property type="entry name" value="DUF1048"/>
    <property type="match status" value="1"/>
</dbReference>
<evidence type="ECO:0000313" key="2">
    <source>
        <dbReference type="Proteomes" id="UP000193711"/>
    </source>
</evidence>
<dbReference type="AlphaFoldDB" id="A0A1X7PHK7"/>
<proteinExistence type="predicted"/>
<dbReference type="OrthoDB" id="8083683at2"/>
<dbReference type="Proteomes" id="UP000193711">
    <property type="component" value="Unassembled WGS sequence"/>
</dbReference>
<keyword evidence="1" id="KW-0238">DNA-binding</keyword>
<dbReference type="RefSeq" id="WP_085477909.1">
    <property type="nucleotide sequence ID" value="NZ_FXBM01000004.1"/>
</dbReference>
<evidence type="ECO:0000313" key="1">
    <source>
        <dbReference type="EMBL" id="SMH50283.1"/>
    </source>
</evidence>
<gene>
    <name evidence="1" type="ORF">SAMN06295885_3502</name>
</gene>
<dbReference type="STRING" id="1891671.SAMN06295885_3502"/>
<reference evidence="2" key="1">
    <citation type="submission" date="2017-04" db="EMBL/GenBank/DDBJ databases">
        <authorList>
            <person name="Varghese N."/>
            <person name="Submissions S."/>
        </authorList>
    </citation>
    <scope>NUCLEOTIDE SEQUENCE [LARGE SCALE GENOMIC DNA]</scope>
    <source>
        <strain evidence="2">VKM Ac-2121</strain>
    </source>
</reference>
<name>A0A1X7PHK7_9MICO</name>
<accession>A0A1X7PHK7</accession>
<protein>
    <submittedName>
        <fullName evidence="1">DNA-binding ferritin-like protein (Dps family)</fullName>
    </submittedName>
</protein>
<dbReference type="GO" id="GO:0003677">
    <property type="term" value="F:DNA binding"/>
    <property type="evidence" value="ECO:0007669"/>
    <property type="project" value="UniProtKB-KW"/>
</dbReference>